<reference evidence="1 2" key="1">
    <citation type="submission" date="2020-11" db="EMBL/GenBank/DDBJ databases">
        <title>Carbohydrate-dependent, anaerobic sulfur respiration: A novel catabolism in halophilic archaea.</title>
        <authorList>
            <person name="Sorokin D.Y."/>
            <person name="Messina E."/>
            <person name="Smedile F."/>
            <person name="La Cono V."/>
            <person name="Hallsworth J.E."/>
            <person name="Yakimov M.M."/>
        </authorList>
    </citation>
    <scope>NUCLEOTIDE SEQUENCE [LARGE SCALE GENOMIC DNA]</scope>
    <source>
        <strain evidence="1 2">HSR-Est</strain>
    </source>
</reference>
<dbReference type="AlphaFoldDB" id="A0A897NTL5"/>
<keyword evidence="2" id="KW-1185">Reference proteome</keyword>
<evidence type="ECO:0000313" key="1">
    <source>
        <dbReference type="EMBL" id="QSG16232.1"/>
    </source>
</evidence>
<accession>A0A897NTL5</accession>
<protein>
    <submittedName>
        <fullName evidence="1">Uncharacterized protein</fullName>
    </submittedName>
</protein>
<evidence type="ECO:0000313" key="2">
    <source>
        <dbReference type="Proteomes" id="UP000663292"/>
    </source>
</evidence>
<name>A0A897NTL5_9EURY</name>
<dbReference type="Proteomes" id="UP000663292">
    <property type="component" value="Chromosome"/>
</dbReference>
<gene>
    <name evidence="1" type="ORF">HSEST_2723</name>
</gene>
<proteinExistence type="predicted"/>
<dbReference type="EMBL" id="CP064791">
    <property type="protein sequence ID" value="QSG16232.1"/>
    <property type="molecule type" value="Genomic_DNA"/>
</dbReference>
<organism evidence="1 2">
    <name type="scientific">Halapricum desulfuricans</name>
    <dbReference type="NCBI Taxonomy" id="2841257"/>
    <lineage>
        <taxon>Archaea</taxon>
        <taxon>Methanobacteriati</taxon>
        <taxon>Methanobacteriota</taxon>
        <taxon>Stenosarchaea group</taxon>
        <taxon>Halobacteria</taxon>
        <taxon>Halobacteriales</taxon>
        <taxon>Haloarculaceae</taxon>
        <taxon>Halapricum</taxon>
    </lineage>
</organism>
<sequence length="64" mass="7197">MFERADLLLDVRRAVSFLAEFHVLVLLAVDPAPIHHVASRNSRACSIEQIQFVTAVLVVVERDL</sequence>